<protein>
    <recommendedName>
        <fullName evidence="2">YAG7-like dimerisation domain-containing protein</fullName>
    </recommendedName>
</protein>
<organism evidence="3 4">
    <name type="scientific">Penicillium malachiteum</name>
    <dbReference type="NCBI Taxonomy" id="1324776"/>
    <lineage>
        <taxon>Eukaryota</taxon>
        <taxon>Fungi</taxon>
        <taxon>Dikarya</taxon>
        <taxon>Ascomycota</taxon>
        <taxon>Pezizomycotina</taxon>
        <taxon>Eurotiomycetes</taxon>
        <taxon>Eurotiomycetidae</taxon>
        <taxon>Eurotiales</taxon>
        <taxon>Aspergillaceae</taxon>
        <taxon>Penicillium</taxon>
    </lineage>
</organism>
<reference evidence="3" key="1">
    <citation type="journal article" date="2023" name="IMA Fungus">
        <title>Comparative genomic study of the Penicillium genus elucidates a diverse pangenome and 15 lateral gene transfer events.</title>
        <authorList>
            <person name="Petersen C."/>
            <person name="Sorensen T."/>
            <person name="Nielsen M.R."/>
            <person name="Sondergaard T.E."/>
            <person name="Sorensen J.L."/>
            <person name="Fitzpatrick D.A."/>
            <person name="Frisvad J.C."/>
            <person name="Nielsen K.L."/>
        </authorList>
    </citation>
    <scope>NUCLEOTIDE SEQUENCE</scope>
    <source>
        <strain evidence="3">IBT 17514</strain>
    </source>
</reference>
<keyword evidence="4" id="KW-1185">Reference proteome</keyword>
<comment type="caution">
    <text evidence="3">The sequence shown here is derived from an EMBL/GenBank/DDBJ whole genome shotgun (WGS) entry which is preliminary data.</text>
</comment>
<feature type="compositionally biased region" description="Low complexity" evidence="1">
    <location>
        <begin position="23"/>
        <end position="40"/>
    </location>
</feature>
<proteinExistence type="predicted"/>
<name>A0AAD6HUF7_9EURO</name>
<feature type="compositionally biased region" description="Polar residues" evidence="1">
    <location>
        <begin position="328"/>
        <end position="348"/>
    </location>
</feature>
<feature type="domain" description="YAG7-like dimerisation" evidence="2">
    <location>
        <begin position="157"/>
        <end position="235"/>
    </location>
</feature>
<accession>A0AAD6HUF7</accession>
<reference evidence="3" key="2">
    <citation type="submission" date="2023-01" db="EMBL/GenBank/DDBJ databases">
        <authorList>
            <person name="Petersen C."/>
        </authorList>
    </citation>
    <scope>NUCLEOTIDE SEQUENCE</scope>
    <source>
        <strain evidence="3">IBT 17514</strain>
    </source>
</reference>
<feature type="region of interest" description="Disordered" evidence="1">
    <location>
        <begin position="1"/>
        <end position="42"/>
    </location>
</feature>
<sequence length="418" mass="43773">MAPASATQKPNNVKDKKHTSRASSVSKTEPESPTESGSEPAYLKELQKSLRNAVKKLNATAKVDAILAENPGKSLDELVEDKKINADQKAQALKKPALQAAVAQIEEQIGHYKEVAGQYEAKLVSQKAALDKAHQEELEAVRANAIADTTETSARVLREQLLDVSKFLCAAANLRRAGDESAEGRAFEAVLYQVYGGSRDAVTCMLKLIEGSDEKLQDIEGEALDLTYGDVKQACSRFAPAEEPEATTEATPASDPTLANAGLTELEETSISAEVAAQVESTPQVDQVAPPAQTSTGDGANPVADSMTSSATTEGWVEVPRDPAETETGLQATPANTENAASEETTAKGNNSGRGRGRNGHGRGRSDGTRGRGRGEFRGRAGDGRGDGRGRGGRGRGGKRGGANGTPAVPAPTSGDKQ</sequence>
<dbReference type="AlphaFoldDB" id="A0AAD6HUF7"/>
<dbReference type="Pfam" id="PF26434">
    <property type="entry name" value="YAG7_C"/>
    <property type="match status" value="1"/>
</dbReference>
<evidence type="ECO:0000256" key="1">
    <source>
        <dbReference type="SAM" id="MobiDB-lite"/>
    </source>
</evidence>
<dbReference type="EMBL" id="JAQJAN010000002">
    <property type="protein sequence ID" value="KAJ5738193.1"/>
    <property type="molecule type" value="Genomic_DNA"/>
</dbReference>
<evidence type="ECO:0000259" key="2">
    <source>
        <dbReference type="Pfam" id="PF26434"/>
    </source>
</evidence>
<feature type="region of interest" description="Disordered" evidence="1">
    <location>
        <begin position="277"/>
        <end position="418"/>
    </location>
</feature>
<feature type="region of interest" description="Disordered" evidence="1">
    <location>
        <begin position="238"/>
        <end position="257"/>
    </location>
</feature>
<evidence type="ECO:0000313" key="3">
    <source>
        <dbReference type="EMBL" id="KAJ5738193.1"/>
    </source>
</evidence>
<dbReference type="Proteomes" id="UP001215712">
    <property type="component" value="Unassembled WGS sequence"/>
</dbReference>
<dbReference type="InterPro" id="IPR058602">
    <property type="entry name" value="YAG7_dimerisation_dom"/>
</dbReference>
<feature type="compositionally biased region" description="Basic and acidic residues" evidence="1">
    <location>
        <begin position="364"/>
        <end position="390"/>
    </location>
</feature>
<gene>
    <name evidence="3" type="ORF">N7493_001348</name>
</gene>
<evidence type="ECO:0000313" key="4">
    <source>
        <dbReference type="Proteomes" id="UP001215712"/>
    </source>
</evidence>
<feature type="compositionally biased region" description="Polar residues" evidence="1">
    <location>
        <begin position="1"/>
        <end position="11"/>
    </location>
</feature>